<keyword evidence="3" id="KW-1185">Reference proteome</keyword>
<dbReference type="GeneID" id="25917805"/>
<evidence type="ECO:0000313" key="3">
    <source>
        <dbReference type="Proteomes" id="UP000054560"/>
    </source>
</evidence>
<organism evidence="2 3">
    <name type="scientific">Sphaeroforma arctica JP610</name>
    <dbReference type="NCBI Taxonomy" id="667725"/>
    <lineage>
        <taxon>Eukaryota</taxon>
        <taxon>Ichthyosporea</taxon>
        <taxon>Ichthyophonida</taxon>
        <taxon>Sphaeroforma</taxon>
    </lineage>
</organism>
<name>A0A0L0F0K0_9EUKA</name>
<evidence type="ECO:0000313" key="2">
    <source>
        <dbReference type="EMBL" id="KNC70176.1"/>
    </source>
</evidence>
<protein>
    <recommendedName>
        <fullName evidence="1">E3 UFM1-protein ligase-like C-terminal domain-containing protein</fullName>
    </recommendedName>
</protein>
<dbReference type="EMBL" id="KQ251908">
    <property type="protein sequence ID" value="KNC70176.1"/>
    <property type="molecule type" value="Genomic_DNA"/>
</dbReference>
<dbReference type="RefSeq" id="XP_014144078.1">
    <property type="nucleotide sequence ID" value="XM_014288603.1"/>
</dbReference>
<sequence length="76" mass="8420">KSSLDVRVHSNFFSPTHSAPGRCVPQLITTLKSLVPSDHYKKLVRYQKFILKLATAQKAGDVEAIQIAEDELAQSP</sequence>
<gene>
    <name evidence="2" type="ORF">SARC_17301</name>
</gene>
<evidence type="ECO:0000259" key="1">
    <source>
        <dbReference type="Pfam" id="PF25041"/>
    </source>
</evidence>
<accession>A0A0L0F0K0</accession>
<feature type="domain" description="E3 UFM1-protein ligase-like C-terminal" evidence="1">
    <location>
        <begin position="18"/>
        <end position="66"/>
    </location>
</feature>
<dbReference type="OrthoDB" id="10258297at2759"/>
<feature type="non-terminal residue" evidence="2">
    <location>
        <position position="1"/>
    </location>
</feature>
<dbReference type="AlphaFoldDB" id="A0A0L0F0K0"/>
<proteinExistence type="predicted"/>
<dbReference type="Proteomes" id="UP000054560">
    <property type="component" value="Unassembled WGS sequence"/>
</dbReference>
<dbReference type="Pfam" id="PF25041">
    <property type="entry name" value="UFL1_C"/>
    <property type="match status" value="1"/>
</dbReference>
<reference evidence="2 3" key="1">
    <citation type="submission" date="2011-02" db="EMBL/GenBank/DDBJ databases">
        <title>The Genome Sequence of Sphaeroforma arctica JP610.</title>
        <authorList>
            <consortium name="The Broad Institute Genome Sequencing Platform"/>
            <person name="Russ C."/>
            <person name="Cuomo C."/>
            <person name="Young S.K."/>
            <person name="Zeng Q."/>
            <person name="Gargeya S."/>
            <person name="Alvarado L."/>
            <person name="Berlin A."/>
            <person name="Chapman S.B."/>
            <person name="Chen Z."/>
            <person name="Freedman E."/>
            <person name="Gellesch M."/>
            <person name="Goldberg J."/>
            <person name="Griggs A."/>
            <person name="Gujja S."/>
            <person name="Heilman E."/>
            <person name="Heiman D."/>
            <person name="Howarth C."/>
            <person name="Mehta T."/>
            <person name="Neiman D."/>
            <person name="Pearson M."/>
            <person name="Roberts A."/>
            <person name="Saif S."/>
            <person name="Shea T."/>
            <person name="Shenoy N."/>
            <person name="Sisk P."/>
            <person name="Stolte C."/>
            <person name="Sykes S."/>
            <person name="White J."/>
            <person name="Yandava C."/>
            <person name="Burger G."/>
            <person name="Gray M.W."/>
            <person name="Holland P.W.H."/>
            <person name="King N."/>
            <person name="Lang F.B.F."/>
            <person name="Roger A.J."/>
            <person name="Ruiz-Trillo I."/>
            <person name="Haas B."/>
            <person name="Nusbaum C."/>
            <person name="Birren B."/>
        </authorList>
    </citation>
    <scope>NUCLEOTIDE SEQUENCE [LARGE SCALE GENOMIC DNA]</scope>
    <source>
        <strain evidence="2 3">JP610</strain>
    </source>
</reference>
<dbReference type="InterPro" id="IPR056761">
    <property type="entry name" value="Ufl1-like_C"/>
</dbReference>